<evidence type="ECO:0000256" key="2">
    <source>
        <dbReference type="ARBA" id="ARBA00022692"/>
    </source>
</evidence>
<evidence type="ECO:0000313" key="11">
    <source>
        <dbReference type="EMBL" id="SDD39013.1"/>
    </source>
</evidence>
<comment type="subcellular location">
    <subcellularLocation>
        <location evidence="1">Membrane</location>
    </subcellularLocation>
</comment>
<keyword evidence="2" id="KW-0812">Transmembrane</keyword>
<evidence type="ECO:0000256" key="1">
    <source>
        <dbReference type="ARBA" id="ARBA00004370"/>
    </source>
</evidence>
<dbReference type="Gene3D" id="1.10.287.950">
    <property type="entry name" value="Methyl-accepting chemotaxis protein"/>
    <property type="match status" value="1"/>
</dbReference>
<evidence type="ECO:0000256" key="5">
    <source>
        <dbReference type="ARBA" id="ARBA00023224"/>
    </source>
</evidence>
<dbReference type="GO" id="GO:0007165">
    <property type="term" value="P:signal transduction"/>
    <property type="evidence" value="ECO:0007669"/>
    <property type="project" value="UniProtKB-KW"/>
</dbReference>
<evidence type="ECO:0000256" key="3">
    <source>
        <dbReference type="ARBA" id="ARBA00022989"/>
    </source>
</evidence>
<sequence>MLFGWKKTARKLQQEQDRLQATCNEQRSRIAELEQELEAAKLANRTSGRQFDYYRGVAGNLIRFSHSIAHLGDSFEYLTGQLGQNKAHAEQVASAALSNQKHFGELQSKASDMESGLNQASHKVDTLAGHSKEINGIVDLISGIASQTNLLALNAAIEAARAGEAGRGFAVVAGEIRSLAEKTALATEDIVRKIGEVQAEIASVHDYIQLQGKLAQGFSQTTELAVGAMRTLHQLAGSMRHGIDNSSFRAVSNWPTSTSCRSSSSSTTSCPAAIPRAARNCPASANAASAAGTTGKATARCRTWSTSSGSSGRTPQCTIRARPPSMPSRRSIWRRHCGILSRWKKPTWK</sequence>
<organism evidence="11 12">
    <name type="scientific">Ectopseudomonas chengduensis</name>
    <dbReference type="NCBI Taxonomy" id="489632"/>
    <lineage>
        <taxon>Bacteria</taxon>
        <taxon>Pseudomonadati</taxon>
        <taxon>Pseudomonadota</taxon>
        <taxon>Gammaproteobacteria</taxon>
        <taxon>Pseudomonadales</taxon>
        <taxon>Pseudomonadaceae</taxon>
        <taxon>Ectopseudomonas</taxon>
    </lineage>
</organism>
<dbReference type="PROSITE" id="PS50111">
    <property type="entry name" value="CHEMOTAXIS_TRANSDUC_2"/>
    <property type="match status" value="1"/>
</dbReference>
<protein>
    <submittedName>
        <fullName evidence="11">Methyl-accepting chemotaxis protein (MCP) signalling domain-containing protein</fullName>
    </submittedName>
</protein>
<evidence type="ECO:0000256" key="7">
    <source>
        <dbReference type="PROSITE-ProRule" id="PRU00284"/>
    </source>
</evidence>
<dbReference type="PRINTS" id="PR00260">
    <property type="entry name" value="CHEMTRNSDUCR"/>
</dbReference>
<name>A0A1G6UCG4_9GAMM</name>
<comment type="similarity">
    <text evidence="6">Belongs to the methyl-accepting chemotaxis (MCP) protein family.</text>
</comment>
<keyword evidence="8" id="KW-0175">Coiled coil</keyword>
<keyword evidence="12" id="KW-1185">Reference proteome</keyword>
<dbReference type="InterPro" id="IPR004090">
    <property type="entry name" value="Chemotax_Me-accpt_rcpt"/>
</dbReference>
<gene>
    <name evidence="11" type="ORF">SAMN05216576_115115</name>
</gene>
<dbReference type="AlphaFoldDB" id="A0A1G6UCG4"/>
<dbReference type="EMBL" id="FMZQ01000015">
    <property type="protein sequence ID" value="SDD39013.1"/>
    <property type="molecule type" value="Genomic_DNA"/>
</dbReference>
<evidence type="ECO:0000313" key="12">
    <source>
        <dbReference type="Proteomes" id="UP000199467"/>
    </source>
</evidence>
<keyword evidence="5 7" id="KW-0807">Transducer</keyword>
<dbReference type="GO" id="GO:0004888">
    <property type="term" value="F:transmembrane signaling receptor activity"/>
    <property type="evidence" value="ECO:0007669"/>
    <property type="project" value="InterPro"/>
</dbReference>
<dbReference type="SMART" id="SM00283">
    <property type="entry name" value="MA"/>
    <property type="match status" value="1"/>
</dbReference>
<dbReference type="PANTHER" id="PTHR32089:SF112">
    <property type="entry name" value="LYSOZYME-LIKE PROTEIN-RELATED"/>
    <property type="match status" value="1"/>
</dbReference>
<keyword evidence="4" id="KW-0472">Membrane</keyword>
<evidence type="ECO:0000259" key="10">
    <source>
        <dbReference type="PROSITE" id="PS50111"/>
    </source>
</evidence>
<dbReference type="GO" id="GO:0006935">
    <property type="term" value="P:chemotaxis"/>
    <property type="evidence" value="ECO:0007669"/>
    <property type="project" value="InterPro"/>
</dbReference>
<dbReference type="InterPro" id="IPR004089">
    <property type="entry name" value="MCPsignal_dom"/>
</dbReference>
<evidence type="ECO:0000256" key="9">
    <source>
        <dbReference type="SAM" id="MobiDB-lite"/>
    </source>
</evidence>
<dbReference type="Pfam" id="PF00015">
    <property type="entry name" value="MCPsignal"/>
    <property type="match status" value="1"/>
</dbReference>
<evidence type="ECO:0000256" key="4">
    <source>
        <dbReference type="ARBA" id="ARBA00023136"/>
    </source>
</evidence>
<accession>A0A1G6UCG4</accession>
<evidence type="ECO:0000256" key="8">
    <source>
        <dbReference type="SAM" id="Coils"/>
    </source>
</evidence>
<feature type="coiled-coil region" evidence="8">
    <location>
        <begin position="9"/>
        <end position="50"/>
    </location>
</feature>
<proteinExistence type="inferred from homology"/>
<dbReference type="PANTHER" id="PTHR32089">
    <property type="entry name" value="METHYL-ACCEPTING CHEMOTAXIS PROTEIN MCPB"/>
    <property type="match status" value="1"/>
</dbReference>
<dbReference type="SUPFAM" id="SSF58104">
    <property type="entry name" value="Methyl-accepting chemotaxis protein (MCP) signaling domain"/>
    <property type="match status" value="1"/>
</dbReference>
<reference evidence="12" key="1">
    <citation type="submission" date="2016-10" db="EMBL/GenBank/DDBJ databases">
        <authorList>
            <person name="Varghese N."/>
            <person name="Submissions S."/>
        </authorList>
    </citation>
    <scope>NUCLEOTIDE SEQUENCE [LARGE SCALE GENOMIC DNA]</scope>
    <source>
        <strain evidence="12">DSM 26382</strain>
    </source>
</reference>
<dbReference type="GO" id="GO:0016020">
    <property type="term" value="C:membrane"/>
    <property type="evidence" value="ECO:0007669"/>
    <property type="project" value="UniProtKB-SubCell"/>
</dbReference>
<feature type="region of interest" description="Disordered" evidence="9">
    <location>
        <begin position="296"/>
        <end position="329"/>
    </location>
</feature>
<keyword evidence="3" id="KW-1133">Transmembrane helix</keyword>
<evidence type="ECO:0000256" key="6">
    <source>
        <dbReference type="ARBA" id="ARBA00029447"/>
    </source>
</evidence>
<dbReference type="Proteomes" id="UP000199467">
    <property type="component" value="Unassembled WGS sequence"/>
</dbReference>
<feature type="domain" description="Methyl-accepting transducer" evidence="10">
    <location>
        <begin position="58"/>
        <end position="278"/>
    </location>
</feature>